<evidence type="ECO:0000256" key="1">
    <source>
        <dbReference type="ARBA" id="ARBA00007689"/>
    </source>
</evidence>
<evidence type="ECO:0000313" key="3">
    <source>
        <dbReference type="EMBL" id="KJK43482.1"/>
    </source>
</evidence>
<gene>
    <name evidence="3" type="ORF">UK23_33150</name>
</gene>
<dbReference type="PANTHER" id="PTHR33606">
    <property type="entry name" value="PROTEIN YCII"/>
    <property type="match status" value="1"/>
</dbReference>
<comment type="caution">
    <text evidence="3">The sequence shown here is derived from an EMBL/GenBank/DDBJ whole genome shotgun (WGS) entry which is preliminary data.</text>
</comment>
<proteinExistence type="inferred from homology"/>
<dbReference type="PANTHER" id="PTHR33606:SF3">
    <property type="entry name" value="PROTEIN YCII"/>
    <property type="match status" value="1"/>
</dbReference>
<dbReference type="eggNOG" id="COG2350">
    <property type="taxonomic scope" value="Bacteria"/>
</dbReference>
<dbReference type="InterPro" id="IPR051807">
    <property type="entry name" value="Sec-metab_biosynth-assoc"/>
</dbReference>
<comment type="similarity">
    <text evidence="1">Belongs to the YciI family.</text>
</comment>
<dbReference type="InterPro" id="IPR011008">
    <property type="entry name" value="Dimeric_a/b-barrel"/>
</dbReference>
<dbReference type="RefSeq" id="WP_045315659.1">
    <property type="nucleotide sequence ID" value="NZ_JYJG01000290.1"/>
</dbReference>
<keyword evidence="4" id="KW-1185">Reference proteome</keyword>
<protein>
    <recommendedName>
        <fullName evidence="2">YCII-related domain-containing protein</fullName>
    </recommendedName>
</protein>
<dbReference type="Pfam" id="PF03795">
    <property type="entry name" value="YCII"/>
    <property type="match status" value="1"/>
</dbReference>
<feature type="domain" description="YCII-related" evidence="2">
    <location>
        <begin position="8"/>
        <end position="85"/>
    </location>
</feature>
<accession>A0A0F0GNG2</accession>
<name>A0A0F0GNG2_LENAE</name>
<sequence length="94" mass="10427">MARFAVELVFGPDREKRLAVRPAHREYIASLAERGTVLAAGPYADDTGALIVYDAPDEATLKEIISADPYTPANVIIKWEIRVWNVVLGSWLTD</sequence>
<dbReference type="PATRIC" id="fig|68170.10.peg.8614"/>
<dbReference type="Proteomes" id="UP000033393">
    <property type="component" value="Unassembled WGS sequence"/>
</dbReference>
<dbReference type="EMBL" id="JYJG01000290">
    <property type="protein sequence ID" value="KJK43482.1"/>
    <property type="molecule type" value="Genomic_DNA"/>
</dbReference>
<dbReference type="InterPro" id="IPR005545">
    <property type="entry name" value="YCII"/>
</dbReference>
<evidence type="ECO:0000313" key="4">
    <source>
        <dbReference type="Proteomes" id="UP000033393"/>
    </source>
</evidence>
<dbReference type="SUPFAM" id="SSF54909">
    <property type="entry name" value="Dimeric alpha+beta barrel"/>
    <property type="match status" value="1"/>
</dbReference>
<dbReference type="STRING" id="68170.GCA_000974445_09272"/>
<dbReference type="OrthoDB" id="8968203at2"/>
<evidence type="ECO:0000259" key="2">
    <source>
        <dbReference type="Pfam" id="PF03795"/>
    </source>
</evidence>
<organism evidence="3 4">
    <name type="scientific">Lentzea aerocolonigenes</name>
    <name type="common">Lechevalieria aerocolonigenes</name>
    <name type="synonym">Saccharothrix aerocolonigenes</name>
    <dbReference type="NCBI Taxonomy" id="68170"/>
    <lineage>
        <taxon>Bacteria</taxon>
        <taxon>Bacillati</taxon>
        <taxon>Actinomycetota</taxon>
        <taxon>Actinomycetes</taxon>
        <taxon>Pseudonocardiales</taxon>
        <taxon>Pseudonocardiaceae</taxon>
        <taxon>Lentzea</taxon>
    </lineage>
</organism>
<dbReference type="AlphaFoldDB" id="A0A0F0GNG2"/>
<dbReference type="Gene3D" id="3.30.70.1060">
    <property type="entry name" value="Dimeric alpha+beta barrel"/>
    <property type="match status" value="1"/>
</dbReference>
<reference evidence="3 4" key="1">
    <citation type="submission" date="2015-02" db="EMBL/GenBank/DDBJ databases">
        <authorList>
            <person name="Ju K.-S."/>
            <person name="Doroghazi J.R."/>
            <person name="Metcalf W."/>
        </authorList>
    </citation>
    <scope>NUCLEOTIDE SEQUENCE [LARGE SCALE GENOMIC DNA]</scope>
    <source>
        <strain evidence="3 4">NRRL B-16140</strain>
    </source>
</reference>